<protein>
    <submittedName>
        <fullName evidence="1">Uncharacterized protein</fullName>
    </submittedName>
</protein>
<keyword evidence="2" id="KW-1185">Reference proteome</keyword>
<proteinExistence type="predicted"/>
<accession>A0ABX0LSU3</accession>
<reference evidence="1 2" key="1">
    <citation type="submission" date="2019-09" db="EMBL/GenBank/DDBJ databases">
        <title>Taxonomy of Antarctic Massilia spp.: description of Massilia rubra sp. nov., Massilia aquatica sp. nov., Massilia mucilaginosa sp. nov., Massilia frigida sp. nov. isolated from streams, lakes and regoliths.</title>
        <authorList>
            <person name="Holochova P."/>
            <person name="Sedlacek I."/>
            <person name="Kralova S."/>
            <person name="Maslanova I."/>
            <person name="Busse H.-J."/>
            <person name="Stankova E."/>
            <person name="Vrbovska V."/>
            <person name="Kovarovic V."/>
            <person name="Bartak M."/>
            <person name="Svec P."/>
            <person name="Pantucek R."/>
        </authorList>
    </citation>
    <scope>NUCLEOTIDE SEQUENCE [LARGE SCALE GENOMIC DNA]</scope>
    <source>
        <strain evidence="1 2">CCM 8692</strain>
    </source>
</reference>
<evidence type="ECO:0000313" key="1">
    <source>
        <dbReference type="EMBL" id="NHZ37918.1"/>
    </source>
</evidence>
<sequence>MSIAVDSRYLQVLFEEHGIASVVVNGWVLPEGRRPAIRADWYQNGNGLTGVFSVLILMPDGLRIEEACAGLGAGEEGIKDGFAKFMNNSFHVLLAALWQRDASERVVTKTVTTRSGRYTGYFGPTCGYGTPHFPADLSERIERCLEEASLTDELHWMRFFVSNYQKAFTFEALNNGEPWEHGLRALQACPWTPDERYYVVRVFLMLRRADEPALA</sequence>
<dbReference type="RefSeq" id="WP_167231929.1">
    <property type="nucleotide sequence ID" value="NZ_VUYU01000036.1"/>
</dbReference>
<gene>
    <name evidence="1" type="ORF">F0185_30625</name>
</gene>
<dbReference type="EMBL" id="VUYU01000036">
    <property type="protein sequence ID" value="NHZ37918.1"/>
    <property type="molecule type" value="Genomic_DNA"/>
</dbReference>
<evidence type="ECO:0000313" key="2">
    <source>
        <dbReference type="Proteomes" id="UP000785613"/>
    </source>
</evidence>
<organism evidence="1 2">
    <name type="scientific">Massilia rubra</name>
    <dbReference type="NCBI Taxonomy" id="2607910"/>
    <lineage>
        <taxon>Bacteria</taxon>
        <taxon>Pseudomonadati</taxon>
        <taxon>Pseudomonadota</taxon>
        <taxon>Betaproteobacteria</taxon>
        <taxon>Burkholderiales</taxon>
        <taxon>Oxalobacteraceae</taxon>
        <taxon>Telluria group</taxon>
        <taxon>Massilia</taxon>
    </lineage>
</organism>
<name>A0ABX0LSU3_9BURK</name>
<dbReference type="Pfam" id="PF19875">
    <property type="entry name" value="DUF6348"/>
    <property type="match status" value="1"/>
</dbReference>
<dbReference type="InterPro" id="IPR045929">
    <property type="entry name" value="DUF6348"/>
</dbReference>
<dbReference type="Proteomes" id="UP000785613">
    <property type="component" value="Unassembled WGS sequence"/>
</dbReference>
<comment type="caution">
    <text evidence="1">The sequence shown here is derived from an EMBL/GenBank/DDBJ whole genome shotgun (WGS) entry which is preliminary data.</text>
</comment>